<protein>
    <submittedName>
        <fullName evidence="2">Uncharacterized protein</fullName>
    </submittedName>
</protein>
<keyword evidence="3" id="KW-1185">Reference proteome</keyword>
<organism evidence="2 3">
    <name type="scientific">Paracidovorax wautersii</name>
    <dbReference type="NCBI Taxonomy" id="1177982"/>
    <lineage>
        <taxon>Bacteria</taxon>
        <taxon>Pseudomonadati</taxon>
        <taxon>Pseudomonadota</taxon>
        <taxon>Betaproteobacteria</taxon>
        <taxon>Burkholderiales</taxon>
        <taxon>Comamonadaceae</taxon>
        <taxon>Paracidovorax</taxon>
    </lineage>
</organism>
<gene>
    <name evidence="2" type="ORF">SAMN04489711_10381</name>
</gene>
<accession>A0A1I2BMB4</accession>
<dbReference type="EMBL" id="FONX01000003">
    <property type="protein sequence ID" value="SFE57286.1"/>
    <property type="molecule type" value="Genomic_DNA"/>
</dbReference>
<evidence type="ECO:0000256" key="1">
    <source>
        <dbReference type="SAM" id="MobiDB-lite"/>
    </source>
</evidence>
<evidence type="ECO:0000313" key="3">
    <source>
        <dbReference type="Proteomes" id="UP000199119"/>
    </source>
</evidence>
<feature type="region of interest" description="Disordered" evidence="1">
    <location>
        <begin position="33"/>
        <end position="56"/>
    </location>
</feature>
<dbReference type="Proteomes" id="UP000199119">
    <property type="component" value="Unassembled WGS sequence"/>
</dbReference>
<sequence>MRISQVASELSAQVRIVSYKFLNEVAHPAAFSQTSTMGPGSTVAGRASGLVTFDKE</sequence>
<evidence type="ECO:0000313" key="2">
    <source>
        <dbReference type="EMBL" id="SFE57286.1"/>
    </source>
</evidence>
<reference evidence="3" key="1">
    <citation type="submission" date="2016-10" db="EMBL/GenBank/DDBJ databases">
        <authorList>
            <person name="Varghese N."/>
            <person name="Submissions S."/>
        </authorList>
    </citation>
    <scope>NUCLEOTIDE SEQUENCE [LARGE SCALE GENOMIC DNA]</scope>
    <source>
        <strain evidence="3">DSM 27981</strain>
    </source>
</reference>
<proteinExistence type="predicted"/>
<dbReference type="AlphaFoldDB" id="A0A1I2BMB4"/>
<name>A0A1I2BMB4_9BURK</name>